<evidence type="ECO:0000256" key="7">
    <source>
        <dbReference type="SAM" id="Phobius"/>
    </source>
</evidence>
<evidence type="ECO:0000256" key="6">
    <source>
        <dbReference type="ARBA" id="ARBA00023136"/>
    </source>
</evidence>
<keyword evidence="11" id="KW-1185">Reference proteome</keyword>
<feature type="chain" id="PRO_5043024005" description="Casparian strip membrane protein domain-containing protein" evidence="8">
    <location>
        <begin position="16"/>
        <end position="738"/>
    </location>
</feature>
<gene>
    <name evidence="10" type="ORF">Sjap_024095</name>
</gene>
<dbReference type="Pfam" id="PF04535">
    <property type="entry name" value="CASP_dom"/>
    <property type="match status" value="1"/>
</dbReference>
<proteinExistence type="inferred from homology"/>
<evidence type="ECO:0000256" key="4">
    <source>
        <dbReference type="ARBA" id="ARBA00022692"/>
    </source>
</evidence>
<feature type="domain" description="Casparian strip membrane protein" evidence="9">
    <location>
        <begin position="385"/>
        <end position="458"/>
    </location>
</feature>
<evidence type="ECO:0000256" key="2">
    <source>
        <dbReference type="ARBA" id="ARBA00007651"/>
    </source>
</evidence>
<evidence type="ECO:0000313" key="11">
    <source>
        <dbReference type="Proteomes" id="UP001417504"/>
    </source>
</evidence>
<organism evidence="10 11">
    <name type="scientific">Stephania japonica</name>
    <dbReference type="NCBI Taxonomy" id="461633"/>
    <lineage>
        <taxon>Eukaryota</taxon>
        <taxon>Viridiplantae</taxon>
        <taxon>Streptophyta</taxon>
        <taxon>Embryophyta</taxon>
        <taxon>Tracheophyta</taxon>
        <taxon>Spermatophyta</taxon>
        <taxon>Magnoliopsida</taxon>
        <taxon>Ranunculales</taxon>
        <taxon>Menispermaceae</taxon>
        <taxon>Menispermoideae</taxon>
        <taxon>Cissampelideae</taxon>
        <taxon>Stephania</taxon>
    </lineage>
</organism>
<dbReference type="GO" id="GO:0005886">
    <property type="term" value="C:plasma membrane"/>
    <property type="evidence" value="ECO:0007669"/>
    <property type="project" value="UniProtKB-SubCell"/>
</dbReference>
<keyword evidence="8" id="KW-0732">Signal</keyword>
<evidence type="ECO:0000256" key="8">
    <source>
        <dbReference type="SAM" id="SignalP"/>
    </source>
</evidence>
<dbReference type="Proteomes" id="UP001417504">
    <property type="component" value="Unassembled WGS sequence"/>
</dbReference>
<name>A0AAP0EI40_9MAGN</name>
<feature type="transmembrane region" description="Helical" evidence="7">
    <location>
        <begin position="372"/>
        <end position="394"/>
    </location>
</feature>
<keyword evidence="5 7" id="KW-1133">Transmembrane helix</keyword>
<dbReference type="AlphaFoldDB" id="A0AAP0EI40"/>
<evidence type="ECO:0000256" key="3">
    <source>
        <dbReference type="ARBA" id="ARBA00022475"/>
    </source>
</evidence>
<evidence type="ECO:0000256" key="5">
    <source>
        <dbReference type="ARBA" id="ARBA00022989"/>
    </source>
</evidence>
<dbReference type="InterPro" id="IPR006702">
    <property type="entry name" value="CASP_dom"/>
</dbReference>
<reference evidence="10 11" key="1">
    <citation type="submission" date="2024-01" db="EMBL/GenBank/DDBJ databases">
        <title>Genome assemblies of Stephania.</title>
        <authorList>
            <person name="Yang L."/>
        </authorList>
    </citation>
    <scope>NUCLEOTIDE SEQUENCE [LARGE SCALE GENOMIC DNA]</scope>
    <source>
        <strain evidence="10">QJT</strain>
        <tissue evidence="10">Leaf</tissue>
    </source>
</reference>
<dbReference type="NCBIfam" id="TIGR01569">
    <property type="entry name" value="A_tha_TIGR01569"/>
    <property type="match status" value="1"/>
</dbReference>
<comment type="caution">
    <text evidence="10">The sequence shown here is derived from an EMBL/GenBank/DDBJ whole genome shotgun (WGS) entry which is preliminary data.</text>
</comment>
<feature type="transmembrane region" description="Helical" evidence="7">
    <location>
        <begin position="688"/>
        <end position="721"/>
    </location>
</feature>
<keyword evidence="6 7" id="KW-0472">Membrane</keyword>
<evidence type="ECO:0000256" key="1">
    <source>
        <dbReference type="ARBA" id="ARBA00004651"/>
    </source>
</evidence>
<feature type="transmembrane region" description="Helical" evidence="7">
    <location>
        <begin position="326"/>
        <end position="344"/>
    </location>
</feature>
<keyword evidence="4 7" id="KW-0812">Transmembrane</keyword>
<feature type="signal peptide" evidence="8">
    <location>
        <begin position="1"/>
        <end position="15"/>
    </location>
</feature>
<dbReference type="InterPro" id="IPR006459">
    <property type="entry name" value="CASP/CASPL"/>
</dbReference>
<evidence type="ECO:0000259" key="9">
    <source>
        <dbReference type="Pfam" id="PF04535"/>
    </source>
</evidence>
<accession>A0AAP0EI40</accession>
<evidence type="ECO:0000313" key="10">
    <source>
        <dbReference type="EMBL" id="KAK9090918.1"/>
    </source>
</evidence>
<comment type="similarity">
    <text evidence="2">Belongs to the Casparian strip membrane proteins (CASP) family.</text>
</comment>
<protein>
    <recommendedName>
        <fullName evidence="9">Casparian strip membrane protein domain-containing protein</fullName>
    </recommendedName>
</protein>
<dbReference type="EMBL" id="JBBNAE010000010">
    <property type="protein sequence ID" value="KAK9090918.1"/>
    <property type="molecule type" value="Genomic_DNA"/>
</dbReference>
<keyword evidence="3" id="KW-1003">Cell membrane</keyword>
<sequence>MLVSLIFLVVQVVSRVHVKLSQICLWNTHPIVWGSLLAAEDLTAMLSSLKLLQVGRRWNDVAKVRAVIRERGGRRSRGSSWIELSHVIREFVIGDDSHVDSERSSMTDCNEQPEDSKMGFINASESLPIERSLAQPHRIDLGFDISASALWRFTSGGFVGFNVRQISFIRYGILSISSIPSTIDLCCHDLEVKLIVHLGMNVGMPWFVTSLIFAAIVLCFDLGVLCWMQQQNNPPNLRGKKCKIFDWLCTSKLVGEGEIETDDSMHLVDGIPIGGGAYLVYVERVFESNAFLWRNQNNWTTLDNALGEIIPWPKEAVAIAHSSRTIMILGEGLVTCVAGLFLHLSTKDAGQQVFKFNVGQGSVIKGNDFSCFGYLDFGCGLSALSALSLGCFLYSVRSINPGRKNYFTIFVINLVVVGLALTGSSAATAMGYVGRYGDSHAGWMPSCGTFGRFCDRIAHFPIRVTTRELGKSSARMKSREPEDILLGARLWHPAQMRRDLCSEDEDEVEFMSEMHREDMDICLLCLQAMLQYRTLLSRHKYLPDSIEPMLIRFVPQSFPQMILSEVVIPWPHLQIYFHHLTLPAIWTSMSHIYPAEAAGLLQELCILAVDVGCSSSILNIGEDWIAYMNEGDETKDLHSKQEQEEKLVKEFDEHKIMDAQETTADEEEMYAEEEGQLSWFNEGVRVGIGLGVGLSIGVAIVLDNVVALLVVVSFVVAYYFAVMPRHNRSMDLNCIEMS</sequence>
<feature type="transmembrane region" description="Helical" evidence="7">
    <location>
        <begin position="206"/>
        <end position="228"/>
    </location>
</feature>
<feature type="transmembrane region" description="Helical" evidence="7">
    <location>
        <begin position="406"/>
        <end position="432"/>
    </location>
</feature>
<comment type="subcellular location">
    <subcellularLocation>
        <location evidence="1">Cell membrane</location>
        <topology evidence="1">Multi-pass membrane protein</topology>
    </subcellularLocation>
</comment>